<dbReference type="Pfam" id="PF00013">
    <property type="entry name" value="KH_1"/>
    <property type="match status" value="1"/>
</dbReference>
<dbReference type="InterPro" id="IPR004088">
    <property type="entry name" value="KH_dom_type_1"/>
</dbReference>
<dbReference type="AlphaFoldDB" id="A0AAV4R2N7"/>
<protein>
    <submittedName>
        <fullName evidence="3">Polyc-binding alphacp-1</fullName>
    </submittedName>
</protein>
<dbReference type="EMBL" id="BPLR01007105">
    <property type="protein sequence ID" value="GIY14570.1"/>
    <property type="molecule type" value="Genomic_DNA"/>
</dbReference>
<dbReference type="PANTHER" id="PTHR10288">
    <property type="entry name" value="KH DOMAIN CONTAINING RNA BINDING PROTEIN"/>
    <property type="match status" value="1"/>
</dbReference>
<dbReference type="GO" id="GO:0010468">
    <property type="term" value="P:regulation of gene expression"/>
    <property type="evidence" value="ECO:0007669"/>
    <property type="project" value="UniProtKB-ARBA"/>
</dbReference>
<name>A0AAV4R2N7_CAEEX</name>
<dbReference type="PROSITE" id="PS50084">
    <property type="entry name" value="KH_TYPE_1"/>
    <property type="match status" value="1"/>
</dbReference>
<proteinExistence type="predicted"/>
<keyword evidence="1" id="KW-0694">RNA-binding</keyword>
<reference evidence="3 4" key="1">
    <citation type="submission" date="2021-06" db="EMBL/GenBank/DDBJ databases">
        <title>Caerostris extrusa draft genome.</title>
        <authorList>
            <person name="Kono N."/>
            <person name="Arakawa K."/>
        </authorList>
    </citation>
    <scope>NUCLEOTIDE SEQUENCE [LARGE SCALE GENOMIC DNA]</scope>
</reference>
<evidence type="ECO:0000256" key="1">
    <source>
        <dbReference type="PROSITE-ProRule" id="PRU00117"/>
    </source>
</evidence>
<accession>A0AAV4R2N7</accession>
<feature type="domain" description="K Homology" evidence="2">
    <location>
        <begin position="8"/>
        <end position="57"/>
    </location>
</feature>
<dbReference type="InterPro" id="IPR036612">
    <property type="entry name" value="KH_dom_type_1_sf"/>
</dbReference>
<dbReference type="GO" id="GO:0003723">
    <property type="term" value="F:RNA binding"/>
    <property type="evidence" value="ECO:0007669"/>
    <property type="project" value="UniProtKB-UniRule"/>
</dbReference>
<keyword evidence="4" id="KW-1185">Reference proteome</keyword>
<gene>
    <name evidence="3" type="ORF">CEXT_803281</name>
</gene>
<sequence>MISLAASLGKGGTKINEIRQMSGAIIKVSNTEEGSKERNITITGTPAAVNCAQYLINANIERHKALDPKSCTTPVSFVPSLNPLAAAS</sequence>
<dbReference type="Proteomes" id="UP001054945">
    <property type="component" value="Unassembled WGS sequence"/>
</dbReference>
<evidence type="ECO:0000313" key="3">
    <source>
        <dbReference type="EMBL" id="GIY14570.1"/>
    </source>
</evidence>
<evidence type="ECO:0000259" key="2">
    <source>
        <dbReference type="Pfam" id="PF00013"/>
    </source>
</evidence>
<organism evidence="3 4">
    <name type="scientific">Caerostris extrusa</name>
    <name type="common">Bark spider</name>
    <name type="synonym">Caerostris bankana</name>
    <dbReference type="NCBI Taxonomy" id="172846"/>
    <lineage>
        <taxon>Eukaryota</taxon>
        <taxon>Metazoa</taxon>
        <taxon>Ecdysozoa</taxon>
        <taxon>Arthropoda</taxon>
        <taxon>Chelicerata</taxon>
        <taxon>Arachnida</taxon>
        <taxon>Araneae</taxon>
        <taxon>Araneomorphae</taxon>
        <taxon>Entelegynae</taxon>
        <taxon>Araneoidea</taxon>
        <taxon>Araneidae</taxon>
        <taxon>Caerostris</taxon>
    </lineage>
</organism>
<dbReference type="SUPFAM" id="SSF54791">
    <property type="entry name" value="Eukaryotic type KH-domain (KH-domain type I)"/>
    <property type="match status" value="1"/>
</dbReference>
<dbReference type="Gene3D" id="3.30.1370.10">
    <property type="entry name" value="K Homology domain, type 1"/>
    <property type="match status" value="1"/>
</dbReference>
<evidence type="ECO:0000313" key="4">
    <source>
        <dbReference type="Proteomes" id="UP001054945"/>
    </source>
</evidence>
<comment type="caution">
    <text evidence="3">The sequence shown here is derived from an EMBL/GenBank/DDBJ whole genome shotgun (WGS) entry which is preliminary data.</text>
</comment>